<dbReference type="Pfam" id="PF00905">
    <property type="entry name" value="Transpeptidase"/>
    <property type="match status" value="1"/>
</dbReference>
<reference evidence="14" key="1">
    <citation type="submission" date="2021-01" db="EMBL/GenBank/DDBJ databases">
        <title>Whole genome shotgun sequence of Acrocarpospora phusangensis NBRC 108782.</title>
        <authorList>
            <person name="Komaki H."/>
            <person name="Tamura T."/>
        </authorList>
    </citation>
    <scope>NUCLEOTIDE SEQUENCE</scope>
    <source>
        <strain evidence="14">NBRC 108782</strain>
    </source>
</reference>
<evidence type="ECO:0000256" key="8">
    <source>
        <dbReference type="ARBA" id="ARBA00022989"/>
    </source>
</evidence>
<dbReference type="GO" id="GO:0009252">
    <property type="term" value="P:peptidoglycan biosynthetic process"/>
    <property type="evidence" value="ECO:0007669"/>
    <property type="project" value="UniProtKB-KW"/>
</dbReference>
<dbReference type="PANTHER" id="PTHR30627">
    <property type="entry name" value="PEPTIDOGLYCAN D,D-TRANSPEPTIDASE"/>
    <property type="match status" value="1"/>
</dbReference>
<evidence type="ECO:0000259" key="13">
    <source>
        <dbReference type="Pfam" id="PF03717"/>
    </source>
</evidence>
<comment type="caution">
    <text evidence="14">The sequence shown here is derived from an EMBL/GenBank/DDBJ whole genome shotgun (WGS) entry which is preliminary data.</text>
</comment>
<dbReference type="InterPro" id="IPR005311">
    <property type="entry name" value="PBP_dimer"/>
</dbReference>
<keyword evidence="7" id="KW-0573">Peptidoglycan synthesis</keyword>
<dbReference type="Gene3D" id="3.40.710.10">
    <property type="entry name" value="DD-peptidase/beta-lactamase superfamily"/>
    <property type="match status" value="1"/>
</dbReference>
<evidence type="ECO:0000256" key="10">
    <source>
        <dbReference type="ARBA" id="ARBA00023316"/>
    </source>
</evidence>
<dbReference type="InterPro" id="IPR012338">
    <property type="entry name" value="Beta-lactam/transpept-like"/>
</dbReference>
<accession>A0A919UT89</accession>
<comment type="subcellular location">
    <subcellularLocation>
        <location evidence="2">Cell membrane</location>
    </subcellularLocation>
    <subcellularLocation>
        <location evidence="1">Membrane</location>
        <topology evidence="1">Single-pass membrane protein</topology>
    </subcellularLocation>
</comment>
<keyword evidence="9 11" id="KW-0472">Membrane</keyword>
<keyword evidence="6" id="KW-0133">Cell shape</keyword>
<dbReference type="InterPro" id="IPR001460">
    <property type="entry name" value="PCN-bd_Tpept"/>
</dbReference>
<evidence type="ECO:0000313" key="15">
    <source>
        <dbReference type="Proteomes" id="UP000640052"/>
    </source>
</evidence>
<evidence type="ECO:0000256" key="1">
    <source>
        <dbReference type="ARBA" id="ARBA00004167"/>
    </source>
</evidence>
<keyword evidence="15" id="KW-1185">Reference proteome</keyword>
<dbReference type="GO" id="GO:0008360">
    <property type="term" value="P:regulation of cell shape"/>
    <property type="evidence" value="ECO:0007669"/>
    <property type="project" value="UniProtKB-KW"/>
</dbReference>
<feature type="domain" description="Penicillin-binding protein dimerisation" evidence="13">
    <location>
        <begin position="51"/>
        <end position="212"/>
    </location>
</feature>
<dbReference type="GO" id="GO:0071972">
    <property type="term" value="F:peptidoglycan L,D-transpeptidase activity"/>
    <property type="evidence" value="ECO:0007669"/>
    <property type="project" value="TreeGrafter"/>
</dbReference>
<proteinExistence type="inferred from homology"/>
<gene>
    <name evidence="14" type="ORF">Aph01nite_78030</name>
</gene>
<evidence type="ECO:0000256" key="11">
    <source>
        <dbReference type="SAM" id="Phobius"/>
    </source>
</evidence>
<dbReference type="PANTHER" id="PTHR30627:SF2">
    <property type="entry name" value="PEPTIDOGLYCAN D,D-TRANSPEPTIDASE MRDA"/>
    <property type="match status" value="1"/>
</dbReference>
<protein>
    <submittedName>
        <fullName evidence="14">Penicillin-binding protein 2</fullName>
    </submittedName>
</protein>
<evidence type="ECO:0000259" key="12">
    <source>
        <dbReference type="Pfam" id="PF00905"/>
    </source>
</evidence>
<keyword evidence="5 11" id="KW-0812">Transmembrane</keyword>
<dbReference type="InterPro" id="IPR050515">
    <property type="entry name" value="Beta-lactam/transpept"/>
</dbReference>
<comment type="similarity">
    <text evidence="3">Belongs to the transpeptidase family.</text>
</comment>
<dbReference type="GO" id="GO:0005886">
    <property type="term" value="C:plasma membrane"/>
    <property type="evidence" value="ECO:0007669"/>
    <property type="project" value="UniProtKB-SubCell"/>
</dbReference>
<keyword evidence="10" id="KW-0961">Cell wall biogenesis/degradation</keyword>
<dbReference type="Proteomes" id="UP000640052">
    <property type="component" value="Unassembled WGS sequence"/>
</dbReference>
<evidence type="ECO:0000256" key="2">
    <source>
        <dbReference type="ARBA" id="ARBA00004236"/>
    </source>
</evidence>
<dbReference type="RefSeq" id="WP_204046105.1">
    <property type="nucleotide sequence ID" value="NZ_BOOA01000130.1"/>
</dbReference>
<evidence type="ECO:0000256" key="7">
    <source>
        <dbReference type="ARBA" id="ARBA00022984"/>
    </source>
</evidence>
<keyword evidence="4" id="KW-1003">Cell membrane</keyword>
<sequence>MPRPARLFALHVVIGAMLVVSLGRLWYLQVADGAAYVRAAAETRVRTVALAPVRGRILDVTGLPLVANRTVPVVAVDYMALTHQADGGRAVLARLAEVLREPYARVAERVRLCGGDVRRPCWPGSPYQPIPVAGDVDVPTALQITERQEEFPGVSTELQPVRTYPLKAAAVHTLGYVQAGIGQDGLEAAYERDLAGRPGRRDVVVSSTGEVAHVLREVPPAPGADLVTSIDARIQQVSERALADAIAAARRRGLPADSGAVVVLEAKTGRVTALAANPAYNPEVWTGGISQREFEELPLASRAVLGQWPPGSTWKVASVAAAAKAGYDLSASYDCPGSYRVGDRSFRNFGGIALGRMDLREALVKSCDTIFYRIADELWTGRDDDVLGEVAKGFGFGARTGVDLPSEAKGAVPGTGDLPGHAANFSIGQGDVLVTPLQLARAYAAIANGGTLFTPRVAKAVVRPGGEVIRTITPRSERVPVPPAVLAFIRDALTDVPRTGTAAAAFTGFRQPIAGKTGTAEVAGRADTSWFASFDQEHVVVVVVSQGGTGAETAAPAARVVWEGMAL</sequence>
<dbReference type="GO" id="GO:0071555">
    <property type="term" value="P:cell wall organization"/>
    <property type="evidence" value="ECO:0007669"/>
    <property type="project" value="UniProtKB-KW"/>
</dbReference>
<evidence type="ECO:0000313" key="14">
    <source>
        <dbReference type="EMBL" id="GIH29493.1"/>
    </source>
</evidence>
<evidence type="ECO:0000256" key="6">
    <source>
        <dbReference type="ARBA" id="ARBA00022960"/>
    </source>
</evidence>
<dbReference type="AlphaFoldDB" id="A0A919UT89"/>
<dbReference type="SUPFAM" id="SSF56601">
    <property type="entry name" value="beta-lactamase/transpeptidase-like"/>
    <property type="match status" value="1"/>
</dbReference>
<dbReference type="GO" id="GO:0008658">
    <property type="term" value="F:penicillin binding"/>
    <property type="evidence" value="ECO:0007669"/>
    <property type="project" value="InterPro"/>
</dbReference>
<evidence type="ECO:0000256" key="9">
    <source>
        <dbReference type="ARBA" id="ARBA00023136"/>
    </source>
</evidence>
<name>A0A919UT89_9ACTN</name>
<evidence type="ECO:0000256" key="3">
    <source>
        <dbReference type="ARBA" id="ARBA00007171"/>
    </source>
</evidence>
<dbReference type="Gene3D" id="3.90.1310.10">
    <property type="entry name" value="Penicillin-binding protein 2a (Domain 2)"/>
    <property type="match status" value="1"/>
</dbReference>
<feature type="transmembrane region" description="Helical" evidence="11">
    <location>
        <begin position="7"/>
        <end position="27"/>
    </location>
</feature>
<dbReference type="InterPro" id="IPR036138">
    <property type="entry name" value="PBP_dimer_sf"/>
</dbReference>
<dbReference type="SUPFAM" id="SSF56519">
    <property type="entry name" value="Penicillin binding protein dimerisation domain"/>
    <property type="match status" value="1"/>
</dbReference>
<keyword evidence="8 11" id="KW-1133">Transmembrane helix</keyword>
<organism evidence="14 15">
    <name type="scientific">Acrocarpospora phusangensis</name>
    <dbReference type="NCBI Taxonomy" id="1070424"/>
    <lineage>
        <taxon>Bacteria</taxon>
        <taxon>Bacillati</taxon>
        <taxon>Actinomycetota</taxon>
        <taxon>Actinomycetes</taxon>
        <taxon>Streptosporangiales</taxon>
        <taxon>Streptosporangiaceae</taxon>
        <taxon>Acrocarpospora</taxon>
    </lineage>
</organism>
<dbReference type="Pfam" id="PF03717">
    <property type="entry name" value="PBP_dimer"/>
    <property type="match status" value="1"/>
</dbReference>
<evidence type="ECO:0000256" key="5">
    <source>
        <dbReference type="ARBA" id="ARBA00022692"/>
    </source>
</evidence>
<evidence type="ECO:0000256" key="4">
    <source>
        <dbReference type="ARBA" id="ARBA00022475"/>
    </source>
</evidence>
<feature type="domain" description="Penicillin-binding protein transpeptidase" evidence="12">
    <location>
        <begin position="259"/>
        <end position="559"/>
    </location>
</feature>
<dbReference type="EMBL" id="BOOA01000130">
    <property type="protein sequence ID" value="GIH29493.1"/>
    <property type="molecule type" value="Genomic_DNA"/>
</dbReference>